<feature type="region of interest" description="Disordered" evidence="1">
    <location>
        <begin position="1"/>
        <end position="145"/>
    </location>
</feature>
<evidence type="ECO:0000313" key="3">
    <source>
        <dbReference type="Proteomes" id="UP000254866"/>
    </source>
</evidence>
<reference evidence="2 3" key="1">
    <citation type="journal article" date="2018" name="IMA Fungus">
        <title>IMA Genome-F 9: Draft genome sequence of Annulohypoxylon stygium, Aspergillus mulundensis, Berkeleyomyces basicola (syn. Thielaviopsis basicola), Ceratocystis smalleyi, two Cercospora beticola strains, Coleophoma cylindrospora, Fusarium fracticaudum, Phialophora cf. hyalina, and Morchella septimelata.</title>
        <authorList>
            <person name="Wingfield B.D."/>
            <person name="Bills G.F."/>
            <person name="Dong Y."/>
            <person name="Huang W."/>
            <person name="Nel W.J."/>
            <person name="Swalarsk-Parry B.S."/>
            <person name="Vaghefi N."/>
            <person name="Wilken P.M."/>
            <person name="An Z."/>
            <person name="de Beer Z.W."/>
            <person name="De Vos L."/>
            <person name="Chen L."/>
            <person name="Duong T.A."/>
            <person name="Gao Y."/>
            <person name="Hammerbacher A."/>
            <person name="Kikkert J.R."/>
            <person name="Li Y."/>
            <person name="Li H."/>
            <person name="Li K."/>
            <person name="Li Q."/>
            <person name="Liu X."/>
            <person name="Ma X."/>
            <person name="Naidoo K."/>
            <person name="Pethybridge S.J."/>
            <person name="Sun J."/>
            <person name="Steenkamp E.T."/>
            <person name="van der Nest M.A."/>
            <person name="van Wyk S."/>
            <person name="Wingfield M.J."/>
            <person name="Xiong C."/>
            <person name="Yue Q."/>
            <person name="Zhang X."/>
        </authorList>
    </citation>
    <scope>NUCLEOTIDE SEQUENCE [LARGE SCALE GENOMIC DNA]</scope>
    <source>
        <strain evidence="2 3">BP 5553</strain>
    </source>
</reference>
<dbReference type="RefSeq" id="XP_031870747.1">
    <property type="nucleotide sequence ID" value="XM_032014147.1"/>
</dbReference>
<gene>
    <name evidence="2" type="ORF">BP5553_05524</name>
</gene>
<accession>A0A370TRE7</accession>
<dbReference type="InterPro" id="IPR022024">
    <property type="entry name" value="DUF3602"/>
</dbReference>
<protein>
    <submittedName>
        <fullName evidence="2">Uncharacterized protein</fullName>
    </submittedName>
</protein>
<sequence>MSYRITEPHPTVSKYTYSGRGGAGNTFKAPKTTKGSIAQGPASHFEHGLPSTSSKFISGRGGAGNVHDGSERPVFSFDEELERQNTRENTPGAYHVGRGGAGNRTSTIPNPSRKSSSDSASSTNSAASSRSSGFLHRLSQTFDRR</sequence>
<keyword evidence="3" id="KW-1185">Reference proteome</keyword>
<organism evidence="2 3">
    <name type="scientific">Venustampulla echinocandica</name>
    <dbReference type="NCBI Taxonomy" id="2656787"/>
    <lineage>
        <taxon>Eukaryota</taxon>
        <taxon>Fungi</taxon>
        <taxon>Dikarya</taxon>
        <taxon>Ascomycota</taxon>
        <taxon>Pezizomycotina</taxon>
        <taxon>Leotiomycetes</taxon>
        <taxon>Helotiales</taxon>
        <taxon>Pleuroascaceae</taxon>
        <taxon>Venustampulla</taxon>
    </lineage>
</organism>
<comment type="caution">
    <text evidence="2">The sequence shown here is derived from an EMBL/GenBank/DDBJ whole genome shotgun (WGS) entry which is preliminary data.</text>
</comment>
<proteinExistence type="predicted"/>
<dbReference type="Proteomes" id="UP000254866">
    <property type="component" value="Unassembled WGS sequence"/>
</dbReference>
<dbReference type="OrthoDB" id="5424462at2759"/>
<dbReference type="InterPro" id="IPR053203">
    <property type="entry name" value="Cisplatin_resist-associated"/>
</dbReference>
<dbReference type="EMBL" id="NPIC01000003">
    <property type="protein sequence ID" value="RDL38091.1"/>
    <property type="molecule type" value="Genomic_DNA"/>
</dbReference>
<dbReference type="Pfam" id="PF12223">
    <property type="entry name" value="DUF3602"/>
    <property type="match status" value="1"/>
</dbReference>
<dbReference type="GeneID" id="43598373"/>
<dbReference type="AlphaFoldDB" id="A0A370TRE7"/>
<evidence type="ECO:0000313" key="2">
    <source>
        <dbReference type="EMBL" id="RDL38091.1"/>
    </source>
</evidence>
<feature type="compositionally biased region" description="Low complexity" evidence="1">
    <location>
        <begin position="112"/>
        <end position="132"/>
    </location>
</feature>
<dbReference type="PANTHER" id="PTHR34693:SF2">
    <property type="entry name" value="DUF3602 DOMAIN-CONTAINING PROTEIN"/>
    <property type="match status" value="1"/>
</dbReference>
<dbReference type="PANTHER" id="PTHR34693">
    <property type="entry name" value="PROTEIN PAR32"/>
    <property type="match status" value="1"/>
</dbReference>
<name>A0A370TRE7_9HELO</name>
<evidence type="ECO:0000256" key="1">
    <source>
        <dbReference type="SAM" id="MobiDB-lite"/>
    </source>
</evidence>